<name>A0A8K0HPR9_9ROSA</name>
<dbReference type="EMBL" id="VOIH02000001">
    <property type="protein sequence ID" value="KAF3455490.1"/>
    <property type="molecule type" value="Genomic_DNA"/>
</dbReference>
<sequence length="84" mass="9599">MALYAVHFFRHTDLHNNHNRRSSSPLLRSSRLSMPVTMLMFHLGMFLTDYSRPRRSPHVVSMAATAIFTNLLLPISTLSPLLCC</sequence>
<organism evidence="1 2">
    <name type="scientific">Rhamnella rubrinervis</name>
    <dbReference type="NCBI Taxonomy" id="2594499"/>
    <lineage>
        <taxon>Eukaryota</taxon>
        <taxon>Viridiplantae</taxon>
        <taxon>Streptophyta</taxon>
        <taxon>Embryophyta</taxon>
        <taxon>Tracheophyta</taxon>
        <taxon>Spermatophyta</taxon>
        <taxon>Magnoliopsida</taxon>
        <taxon>eudicotyledons</taxon>
        <taxon>Gunneridae</taxon>
        <taxon>Pentapetalae</taxon>
        <taxon>rosids</taxon>
        <taxon>fabids</taxon>
        <taxon>Rosales</taxon>
        <taxon>Rhamnaceae</taxon>
        <taxon>rhamnoid group</taxon>
        <taxon>Rhamneae</taxon>
        <taxon>Rhamnella</taxon>
    </lineage>
</organism>
<protein>
    <submittedName>
        <fullName evidence="1">Uncharacterized protein</fullName>
    </submittedName>
</protein>
<accession>A0A8K0HPR9</accession>
<gene>
    <name evidence="1" type="ORF">FNV43_RR00119</name>
</gene>
<reference evidence="1" key="1">
    <citation type="submission" date="2020-03" db="EMBL/GenBank/DDBJ databases">
        <title>A high-quality chromosome-level genome assembly of a woody plant with both climbing and erect habits, Rhamnella rubrinervis.</title>
        <authorList>
            <person name="Lu Z."/>
            <person name="Yang Y."/>
            <person name="Zhu X."/>
            <person name="Sun Y."/>
        </authorList>
    </citation>
    <scope>NUCLEOTIDE SEQUENCE</scope>
    <source>
        <strain evidence="1">BYM</strain>
        <tissue evidence="1">Leaf</tissue>
    </source>
</reference>
<evidence type="ECO:0000313" key="1">
    <source>
        <dbReference type="EMBL" id="KAF3455490.1"/>
    </source>
</evidence>
<proteinExistence type="predicted"/>
<dbReference type="AlphaFoldDB" id="A0A8K0HPR9"/>
<comment type="caution">
    <text evidence="1">The sequence shown here is derived from an EMBL/GenBank/DDBJ whole genome shotgun (WGS) entry which is preliminary data.</text>
</comment>
<keyword evidence="2" id="KW-1185">Reference proteome</keyword>
<evidence type="ECO:0000313" key="2">
    <source>
        <dbReference type="Proteomes" id="UP000796880"/>
    </source>
</evidence>
<dbReference type="Proteomes" id="UP000796880">
    <property type="component" value="Unassembled WGS sequence"/>
</dbReference>